<organism evidence="2 3">
    <name type="scientific">Tunturiibacter gelidiferens</name>
    <dbReference type="NCBI Taxonomy" id="3069689"/>
    <lineage>
        <taxon>Bacteria</taxon>
        <taxon>Pseudomonadati</taxon>
        <taxon>Acidobacteriota</taxon>
        <taxon>Terriglobia</taxon>
        <taxon>Terriglobales</taxon>
        <taxon>Acidobacteriaceae</taxon>
        <taxon>Tunturiibacter</taxon>
    </lineage>
</organism>
<dbReference type="EMBL" id="JACHEB010000002">
    <property type="protein sequence ID" value="MBB5327673.1"/>
    <property type="molecule type" value="Genomic_DNA"/>
</dbReference>
<accession>A0A9X0QCC9</accession>
<gene>
    <name evidence="2" type="ORF">HDF14_001278</name>
</gene>
<dbReference type="Gene3D" id="3.40.50.150">
    <property type="entry name" value="Vaccinia Virus protein VP39"/>
    <property type="match status" value="1"/>
</dbReference>
<name>A0A9X0QCC9_9BACT</name>
<dbReference type="InterPro" id="IPR029063">
    <property type="entry name" value="SAM-dependent_MTases_sf"/>
</dbReference>
<dbReference type="RefSeq" id="WP_183974527.1">
    <property type="nucleotide sequence ID" value="NZ_JACHEB010000002.1"/>
</dbReference>
<dbReference type="PANTHER" id="PTHR34203:SF15">
    <property type="entry name" value="SLL1173 PROTEIN"/>
    <property type="match status" value="1"/>
</dbReference>
<feature type="domain" description="Methyltransferase FkbM" evidence="1">
    <location>
        <begin position="16"/>
        <end position="182"/>
    </location>
</feature>
<evidence type="ECO:0000259" key="1">
    <source>
        <dbReference type="Pfam" id="PF05050"/>
    </source>
</evidence>
<dbReference type="GO" id="GO:0032259">
    <property type="term" value="P:methylation"/>
    <property type="evidence" value="ECO:0007669"/>
    <property type="project" value="UniProtKB-KW"/>
</dbReference>
<keyword evidence="2" id="KW-0489">Methyltransferase</keyword>
<keyword evidence="2" id="KW-0808">Transferase</keyword>
<comment type="caution">
    <text evidence="2">The sequence shown here is derived from an EMBL/GenBank/DDBJ whole genome shotgun (WGS) entry which is preliminary data.</text>
</comment>
<dbReference type="PANTHER" id="PTHR34203">
    <property type="entry name" value="METHYLTRANSFERASE, FKBM FAMILY PROTEIN"/>
    <property type="match status" value="1"/>
</dbReference>
<dbReference type="AlphaFoldDB" id="A0A9X0QCC9"/>
<dbReference type="Proteomes" id="UP000535182">
    <property type="component" value="Unassembled WGS sequence"/>
</dbReference>
<keyword evidence="3" id="KW-1185">Reference proteome</keyword>
<dbReference type="SUPFAM" id="SSF53335">
    <property type="entry name" value="S-adenosyl-L-methionine-dependent methyltransferases"/>
    <property type="match status" value="1"/>
</dbReference>
<sequence length="221" mass="24322">MKLVAKLLKPRMKVVDAGANIGLYSLLAAKCVGADGQIWAFEPSQTTFKFFVDNLALNGVSTVETHRLALSDVKGELTLRAEQGFGDLYRHLDYSGNASEGDAVESVAVVTLDDFASSEKIDQIDFLKIDVEGGELCLLKGAKQLLSRSPNVVVMFESEEDWCQRSGCTAEDTFDLLRSLGFGLYSWSKRSENWSTDSRELSKSRTVWAARRPELLQAAVG</sequence>
<reference evidence="2 3" key="1">
    <citation type="submission" date="2020-08" db="EMBL/GenBank/DDBJ databases">
        <title>Genomic Encyclopedia of Type Strains, Phase IV (KMG-V): Genome sequencing to study the core and pangenomes of soil and plant-associated prokaryotes.</title>
        <authorList>
            <person name="Whitman W."/>
        </authorList>
    </citation>
    <scope>NUCLEOTIDE SEQUENCE [LARGE SCALE GENOMIC DNA]</scope>
    <source>
        <strain evidence="2 3">X5P2</strain>
    </source>
</reference>
<dbReference type="InterPro" id="IPR006342">
    <property type="entry name" value="FkbM_mtfrase"/>
</dbReference>
<evidence type="ECO:0000313" key="2">
    <source>
        <dbReference type="EMBL" id="MBB5327673.1"/>
    </source>
</evidence>
<protein>
    <submittedName>
        <fullName evidence="2">FkbM family methyltransferase</fullName>
    </submittedName>
</protein>
<dbReference type="GO" id="GO:0008168">
    <property type="term" value="F:methyltransferase activity"/>
    <property type="evidence" value="ECO:0007669"/>
    <property type="project" value="UniProtKB-KW"/>
</dbReference>
<dbReference type="NCBIfam" id="TIGR01444">
    <property type="entry name" value="fkbM_fam"/>
    <property type="match status" value="1"/>
</dbReference>
<dbReference type="InterPro" id="IPR052514">
    <property type="entry name" value="SAM-dependent_MTase"/>
</dbReference>
<evidence type="ECO:0000313" key="3">
    <source>
        <dbReference type="Proteomes" id="UP000535182"/>
    </source>
</evidence>
<dbReference type="Pfam" id="PF05050">
    <property type="entry name" value="Methyltransf_21"/>
    <property type="match status" value="1"/>
</dbReference>
<proteinExistence type="predicted"/>